<organism evidence="5 6">
    <name type="scientific">Thalictrum thalictroides</name>
    <name type="common">Rue-anemone</name>
    <name type="synonym">Anemone thalictroides</name>
    <dbReference type="NCBI Taxonomy" id="46969"/>
    <lineage>
        <taxon>Eukaryota</taxon>
        <taxon>Viridiplantae</taxon>
        <taxon>Streptophyta</taxon>
        <taxon>Embryophyta</taxon>
        <taxon>Tracheophyta</taxon>
        <taxon>Spermatophyta</taxon>
        <taxon>Magnoliopsida</taxon>
        <taxon>Ranunculales</taxon>
        <taxon>Ranunculaceae</taxon>
        <taxon>Thalictroideae</taxon>
        <taxon>Thalictrum</taxon>
    </lineage>
</organism>
<dbReference type="PROSITE" id="PS00086">
    <property type="entry name" value="CYTOCHROME_P450"/>
    <property type="match status" value="1"/>
</dbReference>
<dbReference type="EMBL" id="JABWDY010030391">
    <property type="protein sequence ID" value="KAF5185655.1"/>
    <property type="molecule type" value="Genomic_DNA"/>
</dbReference>
<dbReference type="InterPro" id="IPR002401">
    <property type="entry name" value="Cyt_P450_E_grp-I"/>
</dbReference>
<dbReference type="GO" id="GO:0044550">
    <property type="term" value="P:secondary metabolite biosynthetic process"/>
    <property type="evidence" value="ECO:0007669"/>
    <property type="project" value="UniProtKB-ARBA"/>
</dbReference>
<dbReference type="PANTHER" id="PTHR24286">
    <property type="entry name" value="CYTOCHROME P450 26"/>
    <property type="match status" value="1"/>
</dbReference>
<dbReference type="PRINTS" id="PR00463">
    <property type="entry name" value="EP450I"/>
</dbReference>
<dbReference type="GO" id="GO:0004497">
    <property type="term" value="F:monooxygenase activity"/>
    <property type="evidence" value="ECO:0007669"/>
    <property type="project" value="UniProtKB-KW"/>
</dbReference>
<dbReference type="GO" id="GO:0005506">
    <property type="term" value="F:iron ion binding"/>
    <property type="evidence" value="ECO:0007669"/>
    <property type="project" value="InterPro"/>
</dbReference>
<dbReference type="InterPro" id="IPR001128">
    <property type="entry name" value="Cyt_P450"/>
</dbReference>
<keyword evidence="1 3" id="KW-0479">Metal-binding</keyword>
<dbReference type="GO" id="GO:0016705">
    <property type="term" value="F:oxidoreductase activity, acting on paired donors, with incorporation or reduction of molecular oxygen"/>
    <property type="evidence" value="ECO:0007669"/>
    <property type="project" value="InterPro"/>
</dbReference>
<comment type="cofactor">
    <cofactor evidence="3">
        <name>heme</name>
        <dbReference type="ChEBI" id="CHEBI:30413"/>
    </cofactor>
</comment>
<proteinExistence type="inferred from homology"/>
<dbReference type="Gene3D" id="1.10.630.10">
    <property type="entry name" value="Cytochrome P450"/>
    <property type="match status" value="1"/>
</dbReference>
<evidence type="ECO:0000313" key="6">
    <source>
        <dbReference type="Proteomes" id="UP000554482"/>
    </source>
</evidence>
<name>A0A7J6VNA7_THATH</name>
<dbReference type="PRINTS" id="PR00385">
    <property type="entry name" value="P450"/>
</dbReference>
<sequence length="282" mass="32526">MWFEQLVDGFWSIPVNLPFTRFNRAIRATSKIQNMIMDIIHEKRSRNNEEASPPKDLIGSLLSMLGDDNATLLSDQEIVDNVRSVMFAGYDTIATLTTFMIRHLASDPVVYAEILKEQEEIDKQKSSSEELLTWDDLAKMKYTWRVALEILRIIPPAFGGFRRTQKDTEFGGYVIPEGWQVFWVANMTHMNDSMFPEPSKFDPSRFENQASIPPYCYIPFGGGQRICPGSEFTRIQTLITMHYLVTQYTWKLCGKDNKFSRDPLLPVPTQGLPIQIEQKNRL</sequence>
<dbReference type="InterPro" id="IPR036396">
    <property type="entry name" value="Cyt_P450_sf"/>
</dbReference>
<comment type="caution">
    <text evidence="5">The sequence shown here is derived from an EMBL/GenBank/DDBJ whole genome shotgun (WGS) entry which is preliminary data.</text>
</comment>
<evidence type="ECO:0000256" key="4">
    <source>
        <dbReference type="RuleBase" id="RU000461"/>
    </source>
</evidence>
<dbReference type="GO" id="GO:0016125">
    <property type="term" value="P:sterol metabolic process"/>
    <property type="evidence" value="ECO:0007669"/>
    <property type="project" value="TreeGrafter"/>
</dbReference>
<dbReference type="AlphaFoldDB" id="A0A7J6VNA7"/>
<evidence type="ECO:0000313" key="5">
    <source>
        <dbReference type="EMBL" id="KAF5185655.1"/>
    </source>
</evidence>
<dbReference type="PANTHER" id="PTHR24286:SF217">
    <property type="entry name" value="OS07G0520300 PROTEIN"/>
    <property type="match status" value="1"/>
</dbReference>
<feature type="binding site" description="axial binding residue" evidence="3">
    <location>
        <position position="227"/>
    </location>
    <ligand>
        <name>heme</name>
        <dbReference type="ChEBI" id="CHEBI:30413"/>
    </ligand>
    <ligandPart>
        <name>Fe</name>
        <dbReference type="ChEBI" id="CHEBI:18248"/>
    </ligandPart>
</feature>
<dbReference type="OrthoDB" id="3945418at2759"/>
<comment type="similarity">
    <text evidence="4">Belongs to the cytochrome P450 family.</text>
</comment>
<evidence type="ECO:0000256" key="3">
    <source>
        <dbReference type="PIRSR" id="PIRSR602401-1"/>
    </source>
</evidence>
<dbReference type="InterPro" id="IPR017972">
    <property type="entry name" value="Cyt_P450_CS"/>
</dbReference>
<evidence type="ECO:0000256" key="1">
    <source>
        <dbReference type="ARBA" id="ARBA00022723"/>
    </source>
</evidence>
<keyword evidence="6" id="KW-1185">Reference proteome</keyword>
<dbReference type="GO" id="GO:0020037">
    <property type="term" value="F:heme binding"/>
    <property type="evidence" value="ECO:0007669"/>
    <property type="project" value="InterPro"/>
</dbReference>
<evidence type="ECO:0000256" key="2">
    <source>
        <dbReference type="ARBA" id="ARBA00023004"/>
    </source>
</evidence>
<reference evidence="5 6" key="1">
    <citation type="submission" date="2020-06" db="EMBL/GenBank/DDBJ databases">
        <title>Transcriptomic and genomic resources for Thalictrum thalictroides and T. hernandezii: Facilitating candidate gene discovery in an emerging model plant lineage.</title>
        <authorList>
            <person name="Arias T."/>
            <person name="Riano-Pachon D.M."/>
            <person name="Di Stilio V.S."/>
        </authorList>
    </citation>
    <scope>NUCLEOTIDE SEQUENCE [LARGE SCALE GENOMIC DNA]</scope>
    <source>
        <strain evidence="6">cv. WT478/WT964</strain>
        <tissue evidence="5">Leaves</tissue>
    </source>
</reference>
<dbReference type="Pfam" id="PF00067">
    <property type="entry name" value="p450"/>
    <property type="match status" value="1"/>
</dbReference>
<keyword evidence="3 4" id="KW-0349">Heme</keyword>
<dbReference type="Proteomes" id="UP000554482">
    <property type="component" value="Unassembled WGS sequence"/>
</dbReference>
<accession>A0A7J6VNA7</accession>
<gene>
    <name evidence="5" type="ORF">FRX31_024758</name>
</gene>
<dbReference type="SUPFAM" id="SSF48264">
    <property type="entry name" value="Cytochrome P450"/>
    <property type="match status" value="1"/>
</dbReference>
<protein>
    <submittedName>
        <fullName evidence="5">Cytochrome p450</fullName>
    </submittedName>
</protein>
<keyword evidence="4" id="KW-0503">Monooxygenase</keyword>
<keyword evidence="4" id="KW-0560">Oxidoreductase</keyword>
<keyword evidence="2 3" id="KW-0408">Iron</keyword>